<dbReference type="SUPFAM" id="SSF56112">
    <property type="entry name" value="Protein kinase-like (PK-like)"/>
    <property type="match status" value="1"/>
</dbReference>
<evidence type="ECO:0000313" key="13">
    <source>
        <dbReference type="EMBL" id="CEM22424.1"/>
    </source>
</evidence>
<organism evidence="13">
    <name type="scientific">Chromera velia CCMP2878</name>
    <dbReference type="NCBI Taxonomy" id="1169474"/>
    <lineage>
        <taxon>Eukaryota</taxon>
        <taxon>Sar</taxon>
        <taxon>Alveolata</taxon>
        <taxon>Colpodellida</taxon>
        <taxon>Chromeraceae</taxon>
        <taxon>Chromera</taxon>
    </lineage>
</organism>
<dbReference type="PhylomeDB" id="A0A0G4G3D0"/>
<feature type="domain" description="Protein kinase" evidence="12">
    <location>
        <begin position="106"/>
        <end position="442"/>
    </location>
</feature>
<dbReference type="Gene3D" id="3.30.200.20">
    <property type="entry name" value="Phosphorylase Kinase, domain 1"/>
    <property type="match status" value="1"/>
</dbReference>
<dbReference type="GO" id="GO:0005634">
    <property type="term" value="C:nucleus"/>
    <property type="evidence" value="ECO:0007669"/>
    <property type="project" value="TreeGrafter"/>
</dbReference>
<dbReference type="Gene3D" id="1.10.510.10">
    <property type="entry name" value="Transferase(Phosphotransferase) domain 1"/>
    <property type="match status" value="1"/>
</dbReference>
<feature type="compositionally biased region" description="Acidic residues" evidence="11">
    <location>
        <begin position="1"/>
        <end position="10"/>
    </location>
</feature>
<dbReference type="GO" id="GO:0004674">
    <property type="term" value="F:protein serine/threonine kinase activity"/>
    <property type="evidence" value="ECO:0007669"/>
    <property type="project" value="UniProtKB-KW"/>
</dbReference>
<evidence type="ECO:0000256" key="11">
    <source>
        <dbReference type="SAM" id="MobiDB-lite"/>
    </source>
</evidence>
<dbReference type="GO" id="GO:0005524">
    <property type="term" value="F:ATP binding"/>
    <property type="evidence" value="ECO:0007669"/>
    <property type="project" value="UniProtKB-KW"/>
</dbReference>
<evidence type="ECO:0000256" key="6">
    <source>
        <dbReference type="ARBA" id="ARBA00022840"/>
    </source>
</evidence>
<dbReference type="InterPro" id="IPR050108">
    <property type="entry name" value="CDK"/>
</dbReference>
<evidence type="ECO:0000256" key="7">
    <source>
        <dbReference type="ARBA" id="ARBA00038543"/>
    </source>
</evidence>
<evidence type="ECO:0000256" key="3">
    <source>
        <dbReference type="ARBA" id="ARBA00022679"/>
    </source>
</evidence>
<keyword evidence="4" id="KW-0547">Nucleotide-binding</keyword>
<keyword evidence="2" id="KW-0723">Serine/threonine-protein kinase</keyword>
<dbReference type="AlphaFoldDB" id="A0A0G4G3D0"/>
<dbReference type="FunFam" id="1.10.510.10:FF:000624">
    <property type="entry name" value="Mitogen-activated protein kinase"/>
    <property type="match status" value="1"/>
</dbReference>
<feature type="region of interest" description="Disordered" evidence="11">
    <location>
        <begin position="1"/>
        <end position="70"/>
    </location>
</feature>
<evidence type="ECO:0000256" key="5">
    <source>
        <dbReference type="ARBA" id="ARBA00022777"/>
    </source>
</evidence>
<evidence type="ECO:0000256" key="10">
    <source>
        <dbReference type="ARBA" id="ARBA00042858"/>
    </source>
</evidence>
<dbReference type="PROSITE" id="PS50011">
    <property type="entry name" value="PROTEIN_KINASE_DOM"/>
    <property type="match status" value="1"/>
</dbReference>
<keyword evidence="6" id="KW-0067">ATP-binding</keyword>
<keyword evidence="5" id="KW-0418">Kinase</keyword>
<dbReference type="InterPro" id="IPR000719">
    <property type="entry name" value="Prot_kinase_dom"/>
</dbReference>
<accession>A0A0G4G3D0</accession>
<dbReference type="Pfam" id="PF00069">
    <property type="entry name" value="Pkinase"/>
    <property type="match status" value="1"/>
</dbReference>
<sequence length="527" mass="58377">MGTPLDEDLDFVPHDDQPMLTPLHQGGAAGGGDGGTQTAGDDEEMGGDVPPPGSASLGPRRARDICPSPAPSVGGLGLSAAGVTGAAEGEAHNPLLHGCRAVKQVFDITHKISEGTYGVVYSATDKVTGERVALKQFRVYPSHTENGFPLTSLREIGMLLMLRHENVVKVKEVCVGEKEDYSVWLVMEYLEHELKDLLSSHQLAFRPANVKCLMHQLLTGVQFMHSKWMVHRDLKTTNLLYSNHGELKVCDFGLARLFGEPIRPMTVPVVTLWYRAPEVLADIDPQALQSEVRRPYPRFPEAYTQAIDMWSVGCIFAELFLGTPLFAAQNWKKGDPVDNEMDMLNRIFKLTGVPDESSWPAFWNSFLVKTLKKNLGEDGLPWKKKNNRPTWREKFPAPPVVGIFAEDSLKMTEKALDLLKKLLTLNPADRISATEALNHGYFRESPAMTERKNMPTFSDSNATARSRKDRQKSVDAKQQEERERYHMGMGRYDSAGGMGVGVNAAGYLAMLNQQDRQRSKAAGAEPS</sequence>
<name>A0A0G4G3D0_9ALVE</name>
<dbReference type="PROSITE" id="PS00108">
    <property type="entry name" value="PROTEIN_KINASE_ST"/>
    <property type="match status" value="1"/>
</dbReference>
<dbReference type="GO" id="GO:0007346">
    <property type="term" value="P:regulation of mitotic cell cycle"/>
    <property type="evidence" value="ECO:0007669"/>
    <property type="project" value="TreeGrafter"/>
</dbReference>
<dbReference type="InterPro" id="IPR008271">
    <property type="entry name" value="Ser/Thr_kinase_AS"/>
</dbReference>
<feature type="compositionally biased region" description="Basic and acidic residues" evidence="11">
    <location>
        <begin position="471"/>
        <end position="485"/>
    </location>
</feature>
<evidence type="ECO:0000256" key="4">
    <source>
        <dbReference type="ARBA" id="ARBA00022741"/>
    </source>
</evidence>
<protein>
    <recommendedName>
        <fullName evidence="8">Cyclin-dependent kinase 2 homolog</fullName>
    </recommendedName>
    <alternativeName>
        <fullName evidence="9">Cell division control protein 2 homolog</fullName>
    </alternativeName>
    <alternativeName>
        <fullName evidence="10">cdc2-related kinase 2</fullName>
    </alternativeName>
</protein>
<comment type="subunit">
    <text evidence="7">May form a complex composed of at least the catalytic subunit CRK2 and a cyclin.</text>
</comment>
<evidence type="ECO:0000256" key="2">
    <source>
        <dbReference type="ARBA" id="ARBA00022527"/>
    </source>
</evidence>
<dbReference type="InterPro" id="IPR011009">
    <property type="entry name" value="Kinase-like_dom_sf"/>
</dbReference>
<comment type="similarity">
    <text evidence="1">Belongs to the protein kinase superfamily. CMGC Ser/Thr protein kinase family. CDC2/CDKX subfamily.</text>
</comment>
<evidence type="ECO:0000256" key="9">
    <source>
        <dbReference type="ARBA" id="ARBA00041902"/>
    </source>
</evidence>
<keyword evidence="3" id="KW-0808">Transferase</keyword>
<feature type="compositionally biased region" description="Gly residues" evidence="11">
    <location>
        <begin position="27"/>
        <end position="37"/>
    </location>
</feature>
<gene>
    <name evidence="13" type="ORF">Cvel_19962</name>
</gene>
<evidence type="ECO:0000256" key="1">
    <source>
        <dbReference type="ARBA" id="ARBA00006485"/>
    </source>
</evidence>
<dbReference type="EMBL" id="CDMZ01000835">
    <property type="protein sequence ID" value="CEM22424.1"/>
    <property type="molecule type" value="Genomic_DNA"/>
</dbReference>
<evidence type="ECO:0000256" key="8">
    <source>
        <dbReference type="ARBA" id="ARBA00039612"/>
    </source>
</evidence>
<reference evidence="13" key="1">
    <citation type="submission" date="2014-11" db="EMBL/GenBank/DDBJ databases">
        <authorList>
            <person name="Otto D Thomas"/>
            <person name="Naeem Raeece"/>
        </authorList>
    </citation>
    <scope>NUCLEOTIDE SEQUENCE</scope>
</reference>
<dbReference type="PANTHER" id="PTHR24056">
    <property type="entry name" value="CELL DIVISION PROTEIN KINASE"/>
    <property type="match status" value="1"/>
</dbReference>
<evidence type="ECO:0000259" key="12">
    <source>
        <dbReference type="PROSITE" id="PS50011"/>
    </source>
</evidence>
<dbReference type="VEuPathDB" id="CryptoDB:Cvel_19962"/>
<dbReference type="PANTHER" id="PTHR24056:SF107">
    <property type="entry name" value="CYCLIN-DEPENDENT KINASE 11A-RELATED"/>
    <property type="match status" value="1"/>
</dbReference>
<dbReference type="SMART" id="SM00220">
    <property type="entry name" value="S_TKc"/>
    <property type="match status" value="1"/>
</dbReference>
<feature type="region of interest" description="Disordered" evidence="11">
    <location>
        <begin position="445"/>
        <end position="485"/>
    </location>
</feature>
<proteinExistence type="inferred from homology"/>
<feature type="compositionally biased region" description="Polar residues" evidence="11">
    <location>
        <begin position="455"/>
        <end position="464"/>
    </location>
</feature>